<keyword evidence="2" id="KW-0902">Two-component regulatory system</keyword>
<dbReference type="InterPro" id="IPR001867">
    <property type="entry name" value="OmpR/PhoB-type_DNA-bd"/>
</dbReference>
<dbReference type="Gene3D" id="3.40.50.2300">
    <property type="match status" value="1"/>
</dbReference>
<dbReference type="SUPFAM" id="SSF46894">
    <property type="entry name" value="C-terminal effector domain of the bipartite response regulators"/>
    <property type="match status" value="1"/>
</dbReference>
<dbReference type="SMART" id="SM00448">
    <property type="entry name" value="REC"/>
    <property type="match status" value="1"/>
</dbReference>
<protein>
    <submittedName>
        <fullName evidence="10">Response regulator transcription factor</fullName>
    </submittedName>
</protein>
<evidence type="ECO:0000313" key="10">
    <source>
        <dbReference type="EMBL" id="MBL4919001.1"/>
    </source>
</evidence>
<keyword evidence="5" id="KW-0804">Transcription</keyword>
<dbReference type="Pfam" id="PF00072">
    <property type="entry name" value="Response_reg"/>
    <property type="match status" value="1"/>
</dbReference>
<proteinExistence type="predicted"/>
<dbReference type="EMBL" id="JAESVN010000011">
    <property type="protein sequence ID" value="MBL4919001.1"/>
    <property type="molecule type" value="Genomic_DNA"/>
</dbReference>
<dbReference type="InterPro" id="IPR011006">
    <property type="entry name" value="CheY-like_superfamily"/>
</dbReference>
<keyword evidence="1 6" id="KW-0597">Phosphoprotein</keyword>
<dbReference type="InterPro" id="IPR001789">
    <property type="entry name" value="Sig_transdc_resp-reg_receiver"/>
</dbReference>
<dbReference type="Gene3D" id="1.10.10.10">
    <property type="entry name" value="Winged helix-like DNA-binding domain superfamily/Winged helix DNA-binding domain"/>
    <property type="match status" value="1"/>
</dbReference>
<dbReference type="GO" id="GO:0000156">
    <property type="term" value="F:phosphorelay response regulator activity"/>
    <property type="evidence" value="ECO:0007669"/>
    <property type="project" value="TreeGrafter"/>
</dbReference>
<evidence type="ECO:0000256" key="3">
    <source>
        <dbReference type="ARBA" id="ARBA00023015"/>
    </source>
</evidence>
<evidence type="ECO:0000256" key="4">
    <source>
        <dbReference type="ARBA" id="ARBA00023125"/>
    </source>
</evidence>
<dbReference type="Proteomes" id="UP000648908">
    <property type="component" value="Unassembled WGS sequence"/>
</dbReference>
<dbReference type="AlphaFoldDB" id="A0A8K0VC59"/>
<dbReference type="InterPro" id="IPR039420">
    <property type="entry name" value="WalR-like"/>
</dbReference>
<dbReference type="GO" id="GO:0005829">
    <property type="term" value="C:cytosol"/>
    <property type="evidence" value="ECO:0007669"/>
    <property type="project" value="TreeGrafter"/>
</dbReference>
<keyword evidence="4 7" id="KW-0238">DNA-binding</keyword>
<dbReference type="Pfam" id="PF00486">
    <property type="entry name" value="Trans_reg_C"/>
    <property type="match status" value="1"/>
</dbReference>
<reference evidence="10" key="1">
    <citation type="submission" date="2021-01" db="EMBL/GenBank/DDBJ databases">
        <title>Tabrizicola alba sp. nov. a motile alkaliphilic bacterium isolated from a soda lake.</title>
        <authorList>
            <person name="Szuroczki S."/>
            <person name="Abbaszade G."/>
            <person name="Schumann P."/>
            <person name="Toth E."/>
        </authorList>
    </citation>
    <scope>NUCLEOTIDE SEQUENCE</scope>
    <source>
        <strain evidence="10">DMG-N-6</strain>
    </source>
</reference>
<keyword evidence="11" id="KW-1185">Reference proteome</keyword>
<keyword evidence="3" id="KW-0805">Transcription regulation</keyword>
<dbReference type="PANTHER" id="PTHR48111">
    <property type="entry name" value="REGULATOR OF RPOS"/>
    <property type="match status" value="1"/>
</dbReference>
<accession>A0A8K0VC59</accession>
<dbReference type="SUPFAM" id="SSF52172">
    <property type="entry name" value="CheY-like"/>
    <property type="match status" value="1"/>
</dbReference>
<feature type="domain" description="Response regulatory" evidence="8">
    <location>
        <begin position="5"/>
        <end position="118"/>
    </location>
</feature>
<feature type="modified residue" description="4-aspartylphosphate" evidence="6">
    <location>
        <position position="54"/>
    </location>
</feature>
<evidence type="ECO:0000313" key="11">
    <source>
        <dbReference type="Proteomes" id="UP000648908"/>
    </source>
</evidence>
<dbReference type="InterPro" id="IPR016032">
    <property type="entry name" value="Sig_transdc_resp-reg_C-effctor"/>
</dbReference>
<dbReference type="SMART" id="SM00862">
    <property type="entry name" value="Trans_reg_C"/>
    <property type="match status" value="1"/>
</dbReference>
<dbReference type="GO" id="GO:0000976">
    <property type="term" value="F:transcription cis-regulatory region binding"/>
    <property type="evidence" value="ECO:0007669"/>
    <property type="project" value="TreeGrafter"/>
</dbReference>
<sequence length="240" mass="26451">MSKPKILAVDDEPAILELLEHSLIREGYSIDTVGSAGEFRDCVSKVEYNLFIIDLTLPDGNGLNLIREVRPHSQAGIIILTGRGDETDQVVGLEIGADDYVTKPFRPRELAARVNALHRRASAQLAAPANRVEQTSGGPAIDHEFEGYRVSIGARRVWTAGGEEILLTTAEFSVLQAFMESRGRVLTRDQIMTLAKGRDWESYDRAIDGLVSRLRKKLPNPSGNGHFIRTVHNIGYVFGG</sequence>
<dbReference type="CDD" id="cd00383">
    <property type="entry name" value="trans_reg_C"/>
    <property type="match status" value="1"/>
</dbReference>
<dbReference type="GO" id="GO:0032993">
    <property type="term" value="C:protein-DNA complex"/>
    <property type="evidence" value="ECO:0007669"/>
    <property type="project" value="TreeGrafter"/>
</dbReference>
<dbReference type="RefSeq" id="WP_202689980.1">
    <property type="nucleotide sequence ID" value="NZ_JAESVN010000011.1"/>
</dbReference>
<gene>
    <name evidence="10" type="ORF">JL811_17395</name>
</gene>
<feature type="domain" description="OmpR/PhoB-type" evidence="9">
    <location>
        <begin position="140"/>
        <end position="240"/>
    </location>
</feature>
<evidence type="ECO:0000256" key="2">
    <source>
        <dbReference type="ARBA" id="ARBA00023012"/>
    </source>
</evidence>
<evidence type="ECO:0000256" key="7">
    <source>
        <dbReference type="PROSITE-ProRule" id="PRU01091"/>
    </source>
</evidence>
<dbReference type="GO" id="GO:0006355">
    <property type="term" value="P:regulation of DNA-templated transcription"/>
    <property type="evidence" value="ECO:0007669"/>
    <property type="project" value="InterPro"/>
</dbReference>
<evidence type="ECO:0000259" key="9">
    <source>
        <dbReference type="PROSITE" id="PS51755"/>
    </source>
</evidence>
<dbReference type="Gene3D" id="6.10.250.690">
    <property type="match status" value="1"/>
</dbReference>
<organism evidence="10 11">
    <name type="scientific">Szabonella alba</name>
    <dbReference type="NCBI Taxonomy" id="2804194"/>
    <lineage>
        <taxon>Bacteria</taxon>
        <taxon>Pseudomonadati</taxon>
        <taxon>Pseudomonadota</taxon>
        <taxon>Alphaproteobacteria</taxon>
        <taxon>Rhodobacterales</taxon>
        <taxon>Paracoccaceae</taxon>
        <taxon>Szabonella</taxon>
    </lineage>
</organism>
<dbReference type="PANTHER" id="PTHR48111:SF4">
    <property type="entry name" value="DNA-BINDING DUAL TRANSCRIPTIONAL REGULATOR OMPR"/>
    <property type="match status" value="1"/>
</dbReference>
<evidence type="ECO:0000256" key="6">
    <source>
        <dbReference type="PROSITE-ProRule" id="PRU00169"/>
    </source>
</evidence>
<evidence type="ECO:0000256" key="1">
    <source>
        <dbReference type="ARBA" id="ARBA00022553"/>
    </source>
</evidence>
<feature type="DNA-binding region" description="OmpR/PhoB-type" evidence="7">
    <location>
        <begin position="140"/>
        <end position="240"/>
    </location>
</feature>
<comment type="caution">
    <text evidence="10">The sequence shown here is derived from an EMBL/GenBank/DDBJ whole genome shotgun (WGS) entry which is preliminary data.</text>
</comment>
<dbReference type="InterPro" id="IPR036388">
    <property type="entry name" value="WH-like_DNA-bd_sf"/>
</dbReference>
<evidence type="ECO:0000259" key="8">
    <source>
        <dbReference type="PROSITE" id="PS50110"/>
    </source>
</evidence>
<dbReference type="PROSITE" id="PS50110">
    <property type="entry name" value="RESPONSE_REGULATORY"/>
    <property type="match status" value="1"/>
</dbReference>
<name>A0A8K0VC59_9RHOB</name>
<dbReference type="PROSITE" id="PS51755">
    <property type="entry name" value="OMPR_PHOB"/>
    <property type="match status" value="1"/>
</dbReference>
<evidence type="ECO:0000256" key="5">
    <source>
        <dbReference type="ARBA" id="ARBA00023163"/>
    </source>
</evidence>